<accession>S6ABW9</accession>
<reference evidence="2 3" key="1">
    <citation type="journal article" date="2013" name="Genome Announc.">
        <title>Complete Genome Sequence of the Carbazole Degrader Pseudomonas resinovorans Strain CA10 (NBRC 106553).</title>
        <authorList>
            <person name="Shintani M."/>
            <person name="Hosoyama A."/>
            <person name="Ohji S."/>
            <person name="Tsuchikane K."/>
            <person name="Takarada H."/>
            <person name="Yamazoe A."/>
            <person name="Fujita N."/>
            <person name="Nojiri H."/>
        </authorList>
    </citation>
    <scope>NUCLEOTIDE SEQUENCE [LARGE SCALE GENOMIC DNA]</scope>
    <source>
        <strain evidence="2 3">NBRC 106553</strain>
    </source>
</reference>
<keyword evidence="1" id="KW-0472">Membrane</keyword>
<evidence type="ECO:0000313" key="3">
    <source>
        <dbReference type="Proteomes" id="UP000015503"/>
    </source>
</evidence>
<organism evidence="2 3">
    <name type="scientific">Metapseudomonas resinovorans NBRC 106553</name>
    <dbReference type="NCBI Taxonomy" id="1245471"/>
    <lineage>
        <taxon>Bacteria</taxon>
        <taxon>Pseudomonadati</taxon>
        <taxon>Pseudomonadota</taxon>
        <taxon>Gammaproteobacteria</taxon>
        <taxon>Pseudomonadales</taxon>
        <taxon>Pseudomonadaceae</taxon>
        <taxon>Metapseudomonas</taxon>
    </lineage>
</organism>
<dbReference type="RefSeq" id="WP_016490114.1">
    <property type="nucleotide sequence ID" value="NC_021499.1"/>
</dbReference>
<dbReference type="PATRIC" id="fig|1245471.3.peg.166"/>
<keyword evidence="1" id="KW-1133">Transmembrane helix</keyword>
<dbReference type="eggNOG" id="ENOG50318FP">
    <property type="taxonomic scope" value="Bacteria"/>
</dbReference>
<keyword evidence="1" id="KW-0812">Transmembrane</keyword>
<dbReference type="Proteomes" id="UP000015503">
    <property type="component" value="Chromosome"/>
</dbReference>
<evidence type="ECO:0000313" key="2">
    <source>
        <dbReference type="EMBL" id="BAN45902.1"/>
    </source>
</evidence>
<gene>
    <name evidence="2" type="ORF">PCA10_01700</name>
</gene>
<name>S6ABW9_METRE</name>
<protein>
    <submittedName>
        <fullName evidence="2">Uncharacterized protein</fullName>
    </submittedName>
</protein>
<feature type="transmembrane region" description="Helical" evidence="1">
    <location>
        <begin position="52"/>
        <end position="70"/>
    </location>
</feature>
<sequence>MNPPPRYPDYVMPATPRWRRWGMALLLLLGLQAALLLALWPEGRPRLELWLWGSLLPLAWALALALRFLAWQVGLGNRAAYRWTLDAALQRWWRRRGMALPLQKVMLFGPPGESQPQYLQQMTGKAMNPPPLERGEGQPPVLRCPVSANPGGLREPLLARHLGRLLLASEGWMDAWPQLRGVAWYGSQDGYRAFAKALADGGMSLPEEPLPLADLASLDRLIDDFAGRCPQEGDWLLCAGASSTEQAPAQQMAGEAAFAWRVGHQGASRLQRGEYLVLDKGESPAELCAQMQRYGGLAKAPAACLAMDTQSMEAFVAEGWSANEHLLAPYWGALGDLAPFIGMSMALLHSAGTGEPCGWLSGDGEDRLTMGMAVPYGDD</sequence>
<dbReference type="HOGENOM" id="CLU_721308_0_0_6"/>
<keyword evidence="3" id="KW-1185">Reference proteome</keyword>
<feature type="transmembrane region" description="Helical" evidence="1">
    <location>
        <begin position="21"/>
        <end position="40"/>
    </location>
</feature>
<evidence type="ECO:0000256" key="1">
    <source>
        <dbReference type="SAM" id="Phobius"/>
    </source>
</evidence>
<proteinExistence type="predicted"/>
<dbReference type="AlphaFoldDB" id="S6ABW9"/>
<dbReference type="KEGG" id="pre:PCA10_01700"/>
<dbReference type="EMBL" id="AP013068">
    <property type="protein sequence ID" value="BAN45902.1"/>
    <property type="molecule type" value="Genomic_DNA"/>
</dbReference>
<dbReference type="STRING" id="1245471.PCA10_01700"/>